<reference evidence="3" key="1">
    <citation type="journal article" date="2019" name="Int. J. Syst. Evol. Microbiol.">
        <title>The Global Catalogue of Microorganisms (GCM) 10K type strain sequencing project: providing services to taxonomists for standard genome sequencing and annotation.</title>
        <authorList>
            <consortium name="The Broad Institute Genomics Platform"/>
            <consortium name="The Broad Institute Genome Sequencing Center for Infectious Disease"/>
            <person name="Wu L."/>
            <person name="Ma J."/>
        </authorList>
    </citation>
    <scope>NUCLEOTIDE SEQUENCE [LARGE SCALE GENOMIC DNA]</scope>
    <source>
        <strain evidence="3">NBRC 12467</strain>
    </source>
</reference>
<protein>
    <submittedName>
        <fullName evidence="2">Uncharacterized protein</fullName>
    </submittedName>
</protein>
<evidence type="ECO:0000256" key="1">
    <source>
        <dbReference type="SAM" id="MobiDB-lite"/>
    </source>
</evidence>
<feature type="compositionally biased region" description="Polar residues" evidence="1">
    <location>
        <begin position="1"/>
        <end position="11"/>
    </location>
</feature>
<organism evidence="2 3">
    <name type="scientific">Gluconobacter sphaericus NBRC 12467</name>
    <dbReference type="NCBI Taxonomy" id="1307951"/>
    <lineage>
        <taxon>Bacteria</taxon>
        <taxon>Pseudomonadati</taxon>
        <taxon>Pseudomonadota</taxon>
        <taxon>Alphaproteobacteria</taxon>
        <taxon>Acetobacterales</taxon>
        <taxon>Acetobacteraceae</taxon>
        <taxon>Gluconobacter</taxon>
    </lineage>
</organism>
<sequence>MRRSSRNQTMTGRFWELDMDPHSRRKKLAKRVTAQVVQKEPRQKGIKSFSRSERLIT</sequence>
<comment type="caution">
    <text evidence="2">The sequence shown here is derived from an EMBL/GenBank/DDBJ whole genome shotgun (WGS) entry which is preliminary data.</text>
</comment>
<keyword evidence="3" id="KW-1185">Reference proteome</keyword>
<name>A0AA37SKP4_9PROT</name>
<evidence type="ECO:0000313" key="3">
    <source>
        <dbReference type="Proteomes" id="UP001156708"/>
    </source>
</evidence>
<evidence type="ECO:0000313" key="2">
    <source>
        <dbReference type="EMBL" id="GLQ85981.1"/>
    </source>
</evidence>
<feature type="region of interest" description="Disordered" evidence="1">
    <location>
        <begin position="1"/>
        <end position="57"/>
    </location>
</feature>
<gene>
    <name evidence="2" type="ORF">GCM10007872_28910</name>
</gene>
<dbReference type="EMBL" id="BSNZ01000031">
    <property type="protein sequence ID" value="GLQ85981.1"/>
    <property type="molecule type" value="Genomic_DNA"/>
</dbReference>
<proteinExistence type="predicted"/>
<accession>A0AA37SKP4</accession>
<dbReference type="AlphaFoldDB" id="A0AA37SKP4"/>
<dbReference type="Proteomes" id="UP001156708">
    <property type="component" value="Unassembled WGS sequence"/>
</dbReference>